<evidence type="ECO:0000313" key="7">
    <source>
        <dbReference type="EMBL" id="CDN51557.1"/>
    </source>
</evidence>
<comment type="similarity">
    <text evidence="1">Belongs to the LysR transcriptional regulatory family.</text>
</comment>
<dbReference type="GO" id="GO:0006355">
    <property type="term" value="P:regulation of DNA-templated transcription"/>
    <property type="evidence" value="ECO:0007669"/>
    <property type="project" value="TreeGrafter"/>
</dbReference>
<keyword evidence="2" id="KW-0805">Transcription regulation</keyword>
<dbReference type="Proteomes" id="UP000028181">
    <property type="component" value="Plasmid pHAMBI540a"/>
</dbReference>
<evidence type="ECO:0000256" key="3">
    <source>
        <dbReference type="ARBA" id="ARBA00023125"/>
    </source>
</evidence>
<organism evidence="7 8">
    <name type="scientific">Neorhizobium galegae bv. orientalis str. HAMBI 540</name>
    <dbReference type="NCBI Taxonomy" id="1028800"/>
    <lineage>
        <taxon>Bacteria</taxon>
        <taxon>Pseudomonadati</taxon>
        <taxon>Pseudomonadota</taxon>
        <taxon>Alphaproteobacteria</taxon>
        <taxon>Hyphomicrobiales</taxon>
        <taxon>Rhizobiaceae</taxon>
        <taxon>Rhizobium/Agrobacterium group</taxon>
        <taxon>Neorhizobium</taxon>
    </lineage>
</organism>
<feature type="domain" description="LysR substrate-binding" evidence="6">
    <location>
        <begin position="28"/>
        <end position="244"/>
    </location>
</feature>
<name>A0A068SZC0_NEOGA</name>
<dbReference type="KEGG" id="ngg:RG540_PA08810"/>
<accession>A0A068SZC0</accession>
<dbReference type="Pfam" id="PF03466">
    <property type="entry name" value="LysR_substrate"/>
    <property type="match status" value="1"/>
</dbReference>
<evidence type="ECO:0000259" key="6">
    <source>
        <dbReference type="Pfam" id="PF03466"/>
    </source>
</evidence>
<dbReference type="GO" id="GO:0003677">
    <property type="term" value="F:DNA binding"/>
    <property type="evidence" value="ECO:0007669"/>
    <property type="project" value="UniProtKB-KW"/>
</dbReference>
<dbReference type="EMBL" id="HG938354">
    <property type="protein sequence ID" value="CDN51557.1"/>
    <property type="molecule type" value="Genomic_DNA"/>
</dbReference>
<dbReference type="InterPro" id="IPR005119">
    <property type="entry name" value="LysR_subst-bd"/>
</dbReference>
<proteinExistence type="inferred from homology"/>
<protein>
    <submittedName>
        <fullName evidence="7">HTH-type transcriptional activator NahR</fullName>
    </submittedName>
</protein>
<evidence type="ECO:0000313" key="8">
    <source>
        <dbReference type="Proteomes" id="UP000028181"/>
    </source>
</evidence>
<dbReference type="HOGENOM" id="CLU_039613_39_0_5"/>
<dbReference type="eggNOG" id="COG0583">
    <property type="taxonomic scope" value="Bacteria"/>
</dbReference>
<dbReference type="SUPFAM" id="SSF53850">
    <property type="entry name" value="Periplasmic binding protein-like II"/>
    <property type="match status" value="1"/>
</dbReference>
<geneLocation type="plasmid" evidence="8">
    <name>II</name>
</geneLocation>
<dbReference type="AlphaFoldDB" id="A0A068SZC0"/>
<dbReference type="Gene3D" id="3.40.190.10">
    <property type="entry name" value="Periplasmic binding protein-like II"/>
    <property type="match status" value="2"/>
</dbReference>
<dbReference type="PATRIC" id="fig|1028800.3.peg.5510"/>
<reference evidence="8" key="1">
    <citation type="journal article" date="2014" name="BMC Genomics">
        <title>Genome sequencing of two Neorhizobium galegae strains reveals a noeT gene responsible for the unusual acetylation of the nodulation factors.</title>
        <authorList>
            <person name="Osterman J."/>
            <person name="Marsh J."/>
            <person name="Laine P.K."/>
            <person name="Zeng Z."/>
            <person name="Alatalo E."/>
            <person name="Sullivan J.T."/>
            <person name="Young J.P."/>
            <person name="Thomas-Oates J."/>
            <person name="Paulin L."/>
            <person name="Lindstrom K."/>
        </authorList>
    </citation>
    <scope>NUCLEOTIDE SEQUENCE [LARGE SCALE GENOMIC DNA]</scope>
    <source>
        <strain evidence="8">HAMBI 540</strain>
    </source>
</reference>
<evidence type="ECO:0000256" key="4">
    <source>
        <dbReference type="ARBA" id="ARBA00023159"/>
    </source>
</evidence>
<sequence>MGPLVRDALASVERAIGSPVFRPETSVRQFCIAATDYITAVVVPNFLRILTEQAPGIDVTILPATRIDLTAQIDIGRIDIALGSFRDIPHRLRARLLFNERDVVLLAPDHPLAGYPITVQQLAGLPLFVVSAGGIEDGQVSERGLTRRMEMFDRSTLEAEFAKIGTTPNLKVVQPHFLALPALLAGTSAAAIAPARLADVFRRSGAVGFAELPWTAPPTAVQIVWHSRLDHDPANLWLRSQLERASSLR</sequence>
<dbReference type="PANTHER" id="PTHR30118">
    <property type="entry name" value="HTH-TYPE TRANSCRIPTIONAL REGULATOR LEUO-RELATED"/>
    <property type="match status" value="1"/>
</dbReference>
<keyword evidence="5" id="KW-0804">Transcription</keyword>
<keyword evidence="8" id="KW-1185">Reference proteome</keyword>
<dbReference type="PANTHER" id="PTHR30118:SF15">
    <property type="entry name" value="TRANSCRIPTIONAL REGULATORY PROTEIN"/>
    <property type="match status" value="1"/>
</dbReference>
<evidence type="ECO:0000256" key="2">
    <source>
        <dbReference type="ARBA" id="ARBA00023015"/>
    </source>
</evidence>
<evidence type="ECO:0000256" key="1">
    <source>
        <dbReference type="ARBA" id="ARBA00009437"/>
    </source>
</evidence>
<gene>
    <name evidence="7" type="primary">nahR</name>
    <name evidence="7" type="ORF">RG540_PA08810</name>
</gene>
<evidence type="ECO:0000256" key="5">
    <source>
        <dbReference type="ARBA" id="ARBA00023163"/>
    </source>
</evidence>
<keyword evidence="7" id="KW-0614">Plasmid</keyword>
<keyword evidence="3" id="KW-0238">DNA-binding</keyword>
<keyword evidence="4" id="KW-0010">Activator</keyword>
<dbReference type="InterPro" id="IPR050389">
    <property type="entry name" value="LysR-type_TF"/>
</dbReference>